<reference evidence="2 3" key="1">
    <citation type="submission" date="2023-04" db="EMBL/GenBank/DDBJ databases">
        <title>Draft genome sequence of acteroides sedimenti strain YN3PY1.</title>
        <authorList>
            <person name="Yoshida N."/>
        </authorList>
    </citation>
    <scope>NUCLEOTIDE SEQUENCE [LARGE SCALE GENOMIC DNA]</scope>
    <source>
        <strain evidence="2 3">YN3PY1</strain>
    </source>
</reference>
<sequence length="301" mass="34464">MKVSVIIVSYNFEKWIDRCLGSLRRSTHPVSVIVVDNGSKDHTVQIIEKKYPEVHLIKTGKNLGFGKANNIGIRCAMEQGADYLFLLNQDAWLSEKTIQTLLTLFKEHPEYGILSPTHLNGKGDKPDFGFSTYSGMKEMEEFVAMQQEREVITLKFINAAFWMIPSHVLNKVGGFSPLFYHNGEDIDYINRLHFHGLLLGYSPHVFGYHDRENREMTRKNFLRLEKVYHLSEYANINYPFSKAFAYGVLAGIKKALQALGKGKMANFGAYLSICCGLLCKTRTIIRIRNKNKKEALNYIRP</sequence>
<dbReference type="Gene3D" id="3.90.550.10">
    <property type="entry name" value="Spore Coat Polysaccharide Biosynthesis Protein SpsA, Chain A"/>
    <property type="match status" value="1"/>
</dbReference>
<dbReference type="Proteomes" id="UP001496674">
    <property type="component" value="Chromosome"/>
</dbReference>
<dbReference type="InterPro" id="IPR001173">
    <property type="entry name" value="Glyco_trans_2-like"/>
</dbReference>
<gene>
    <name evidence="2" type="ORF">BSYN_21280</name>
</gene>
<keyword evidence="3" id="KW-1185">Reference proteome</keyword>
<dbReference type="GO" id="GO:0016740">
    <property type="term" value="F:transferase activity"/>
    <property type="evidence" value="ECO:0007669"/>
    <property type="project" value="UniProtKB-KW"/>
</dbReference>
<protein>
    <submittedName>
        <fullName evidence="2">Glycosyl transferase</fullName>
    </submittedName>
</protein>
<proteinExistence type="predicted"/>
<dbReference type="Pfam" id="PF00535">
    <property type="entry name" value="Glycos_transf_2"/>
    <property type="match status" value="1"/>
</dbReference>
<accession>A0ABM8IF72</accession>
<dbReference type="PANTHER" id="PTHR43179:SF7">
    <property type="entry name" value="RHAMNOSYLTRANSFERASE WBBL"/>
    <property type="match status" value="1"/>
</dbReference>
<evidence type="ECO:0000313" key="3">
    <source>
        <dbReference type="Proteomes" id="UP001496674"/>
    </source>
</evidence>
<feature type="domain" description="Glycosyltransferase 2-like" evidence="1">
    <location>
        <begin position="4"/>
        <end position="132"/>
    </location>
</feature>
<dbReference type="InterPro" id="IPR029044">
    <property type="entry name" value="Nucleotide-diphossugar_trans"/>
</dbReference>
<dbReference type="EMBL" id="AP028055">
    <property type="protein sequence ID" value="BEG99863.1"/>
    <property type="molecule type" value="Genomic_DNA"/>
</dbReference>
<dbReference type="RefSeq" id="WP_353330729.1">
    <property type="nucleotide sequence ID" value="NZ_AP028055.1"/>
</dbReference>
<organism evidence="2 3">
    <name type="scientific">Bacteroides sedimenti</name>
    <dbReference type="NCBI Taxonomy" id="2136147"/>
    <lineage>
        <taxon>Bacteria</taxon>
        <taxon>Pseudomonadati</taxon>
        <taxon>Bacteroidota</taxon>
        <taxon>Bacteroidia</taxon>
        <taxon>Bacteroidales</taxon>
        <taxon>Bacteroidaceae</taxon>
        <taxon>Bacteroides</taxon>
    </lineage>
</organism>
<dbReference type="CDD" id="cd04186">
    <property type="entry name" value="GT_2_like_c"/>
    <property type="match status" value="1"/>
</dbReference>
<dbReference type="PANTHER" id="PTHR43179">
    <property type="entry name" value="RHAMNOSYLTRANSFERASE WBBL"/>
    <property type="match status" value="1"/>
</dbReference>
<keyword evidence="2" id="KW-0808">Transferase</keyword>
<evidence type="ECO:0000259" key="1">
    <source>
        <dbReference type="Pfam" id="PF00535"/>
    </source>
</evidence>
<dbReference type="SUPFAM" id="SSF53448">
    <property type="entry name" value="Nucleotide-diphospho-sugar transferases"/>
    <property type="match status" value="1"/>
</dbReference>
<evidence type="ECO:0000313" key="2">
    <source>
        <dbReference type="EMBL" id="BEG99863.1"/>
    </source>
</evidence>
<name>A0ABM8IF72_9BACE</name>